<dbReference type="GO" id="GO:0005737">
    <property type="term" value="C:cytoplasm"/>
    <property type="evidence" value="ECO:0007669"/>
    <property type="project" value="UniProtKB-ARBA"/>
</dbReference>
<evidence type="ECO:0000313" key="6">
    <source>
        <dbReference type="Proteomes" id="UP000216207"/>
    </source>
</evidence>
<dbReference type="InterPro" id="IPR008628">
    <property type="entry name" value="GPP34-like"/>
</dbReference>
<keyword evidence="4" id="KW-0472">Membrane</keyword>
<protein>
    <recommendedName>
        <fullName evidence="7">GPP34 family phosphoprotein</fullName>
    </recommendedName>
</protein>
<keyword evidence="3" id="KW-0446">Lipid-binding</keyword>
<dbReference type="EMBL" id="NPCC01000004">
    <property type="protein sequence ID" value="PAE90781.1"/>
    <property type="molecule type" value="Genomic_DNA"/>
</dbReference>
<evidence type="ECO:0000256" key="2">
    <source>
        <dbReference type="ARBA" id="ARBA00023034"/>
    </source>
</evidence>
<comment type="subcellular location">
    <subcellularLocation>
        <location evidence="1">Golgi apparatus membrane</location>
        <topology evidence="1">Peripheral membrane protein</topology>
        <orientation evidence="1">Cytoplasmic side</orientation>
    </subcellularLocation>
</comment>
<organism evidence="5 6">
    <name type="scientific">Shouchella clausii</name>
    <name type="common">Alkalihalobacillus clausii</name>
    <dbReference type="NCBI Taxonomy" id="79880"/>
    <lineage>
        <taxon>Bacteria</taxon>
        <taxon>Bacillati</taxon>
        <taxon>Bacillota</taxon>
        <taxon>Bacilli</taxon>
        <taxon>Bacillales</taxon>
        <taxon>Bacillaceae</taxon>
        <taxon>Shouchella</taxon>
    </lineage>
</organism>
<proteinExistence type="predicted"/>
<dbReference type="Proteomes" id="UP000216207">
    <property type="component" value="Unassembled WGS sequence"/>
</dbReference>
<accession>A0A268P526</accession>
<reference evidence="5 6" key="1">
    <citation type="submission" date="2017-07" db="EMBL/GenBank/DDBJ databases">
        <title>Isolation and whole genome analysis of endospore-forming bacteria from heroin.</title>
        <authorList>
            <person name="Kalinowski J."/>
            <person name="Ahrens B."/>
            <person name="Al-Dilaimi A."/>
            <person name="Winkler A."/>
            <person name="Wibberg D."/>
            <person name="Schleenbecker U."/>
            <person name="Ruckert C."/>
            <person name="Wolfel R."/>
            <person name="Grass G."/>
        </authorList>
    </citation>
    <scope>NUCLEOTIDE SEQUENCE [LARGE SCALE GENOMIC DNA]</scope>
    <source>
        <strain evidence="5 6">7539</strain>
    </source>
</reference>
<dbReference type="GO" id="GO:0012505">
    <property type="term" value="C:endomembrane system"/>
    <property type="evidence" value="ECO:0007669"/>
    <property type="project" value="UniProtKB-ARBA"/>
</dbReference>
<dbReference type="Gene3D" id="1.10.3630.10">
    <property type="entry name" value="yeast vps74-n-term truncation variant domain like"/>
    <property type="match status" value="1"/>
</dbReference>
<dbReference type="RefSeq" id="WP_095326093.1">
    <property type="nucleotide sequence ID" value="NZ_NPCC01000004.1"/>
</dbReference>
<dbReference type="Pfam" id="PF05719">
    <property type="entry name" value="GPP34"/>
    <property type="match status" value="1"/>
</dbReference>
<dbReference type="InterPro" id="IPR038261">
    <property type="entry name" value="GPP34-like_sf"/>
</dbReference>
<evidence type="ECO:0000256" key="1">
    <source>
        <dbReference type="ARBA" id="ARBA00004255"/>
    </source>
</evidence>
<evidence type="ECO:0008006" key="7">
    <source>
        <dbReference type="Google" id="ProtNLM"/>
    </source>
</evidence>
<evidence type="ECO:0000256" key="4">
    <source>
        <dbReference type="ARBA" id="ARBA00023136"/>
    </source>
</evidence>
<sequence length="237" mass="26805">MPFIAEQLLLLAINPQTAKPYYRASTALPYALNGALLAELMINGNIELQHKKAVVVNENANDPLLKQTLARMKEKKPRSLKYWVQGLSSSRTQQEVAALLEEQDQLTFRKTRFLGLFPSYEYHLERNDLHAHAYRLFRAVLDKMSSQEPLDREEERYAVLLAFLHTSKLLPLIFKKRAEVREAAAHLKRISKDLPVSAEVKKTIVSIETAKTIDAVETAMIVAMTTIVVTSNSSNSS</sequence>
<name>A0A268P526_SHOCL</name>
<gene>
    <name evidence="5" type="ORF">CHH72_02565</name>
</gene>
<evidence type="ECO:0000256" key="3">
    <source>
        <dbReference type="ARBA" id="ARBA00023121"/>
    </source>
</evidence>
<comment type="caution">
    <text evidence="5">The sequence shown here is derived from an EMBL/GenBank/DDBJ whole genome shotgun (WGS) entry which is preliminary data.</text>
</comment>
<dbReference type="GO" id="GO:0070273">
    <property type="term" value="F:phosphatidylinositol-4-phosphate binding"/>
    <property type="evidence" value="ECO:0007669"/>
    <property type="project" value="InterPro"/>
</dbReference>
<dbReference type="AlphaFoldDB" id="A0A268P526"/>
<keyword evidence="2" id="KW-0333">Golgi apparatus</keyword>
<evidence type="ECO:0000313" key="5">
    <source>
        <dbReference type="EMBL" id="PAE90781.1"/>
    </source>
</evidence>